<accession>A0A6J3DDW5</accession>
<keyword evidence="20" id="KW-1185">Reference proteome</keyword>
<evidence type="ECO:0000256" key="7">
    <source>
        <dbReference type="ARBA" id="ARBA00022553"/>
    </source>
</evidence>
<keyword evidence="12" id="KW-0175">Coiled coil</keyword>
<keyword evidence="11" id="KW-0967">Endosome</keyword>
<keyword evidence="6" id="KW-0963">Cytoplasm</keyword>
<dbReference type="GO" id="GO:0005886">
    <property type="term" value="C:plasma membrane"/>
    <property type="evidence" value="ECO:0007669"/>
    <property type="project" value="UniProtKB-SubCell"/>
</dbReference>
<keyword evidence="9" id="KW-0053">Apoptosis</keyword>
<evidence type="ECO:0000313" key="20">
    <source>
        <dbReference type="Proteomes" id="UP000504639"/>
    </source>
</evidence>
<dbReference type="Gene3D" id="3.30.1520.10">
    <property type="entry name" value="Phox-like domain"/>
    <property type="match status" value="1"/>
</dbReference>
<protein>
    <recommendedName>
        <fullName evidence="16">Nischarin</fullName>
    </recommendedName>
    <alternativeName>
        <fullName evidence="17">Imidazoline receptor 1</fullName>
    </alternativeName>
    <alternativeName>
        <fullName evidence="18">Imidazoline-1 receptor</fullName>
    </alternativeName>
</protein>
<evidence type="ECO:0000256" key="1">
    <source>
        <dbReference type="ARBA" id="ARBA00004172"/>
    </source>
</evidence>
<proteinExistence type="predicted"/>
<keyword evidence="8" id="KW-0433">Leucine-rich repeat</keyword>
<dbReference type="SUPFAM" id="SSF64268">
    <property type="entry name" value="PX domain"/>
    <property type="match status" value="1"/>
</dbReference>
<evidence type="ECO:0000256" key="15">
    <source>
        <dbReference type="ARBA" id="ARBA00065899"/>
    </source>
</evidence>
<dbReference type="InterPro" id="IPR003591">
    <property type="entry name" value="Leu-rich_rpt_typical-subtyp"/>
</dbReference>
<dbReference type="Pfam" id="PF12799">
    <property type="entry name" value="LRR_4"/>
    <property type="match status" value="1"/>
</dbReference>
<evidence type="ECO:0000256" key="12">
    <source>
        <dbReference type="ARBA" id="ARBA00023054"/>
    </source>
</evidence>
<gene>
    <name evidence="21" type="primary">NISCH</name>
</gene>
<keyword evidence="10" id="KW-0677">Repeat</keyword>
<dbReference type="Pfam" id="PF25625">
    <property type="entry name" value="PH_NISCH_C"/>
    <property type="match status" value="1"/>
</dbReference>
<dbReference type="PANTHER" id="PTHR15454:SF35">
    <property type="entry name" value="NISCHARIN"/>
    <property type="match status" value="1"/>
</dbReference>
<evidence type="ECO:0000256" key="6">
    <source>
        <dbReference type="ARBA" id="ARBA00022490"/>
    </source>
</evidence>
<dbReference type="InterPro" id="IPR037904">
    <property type="entry name" value="Nischarin_PX"/>
</dbReference>
<dbReference type="GO" id="GO:0005769">
    <property type="term" value="C:early endosome"/>
    <property type="evidence" value="ECO:0007669"/>
    <property type="project" value="UniProtKB-SubCell"/>
</dbReference>
<dbReference type="Proteomes" id="UP000504639">
    <property type="component" value="Chromosome 10"/>
</dbReference>
<keyword evidence="13" id="KW-0472">Membrane</keyword>
<dbReference type="InterPro" id="IPR001683">
    <property type="entry name" value="PX_dom"/>
</dbReference>
<dbReference type="CTD" id="11188"/>
<evidence type="ECO:0000256" key="3">
    <source>
        <dbReference type="ARBA" id="ARBA00004412"/>
    </source>
</evidence>
<dbReference type="FunFam" id="3.80.10.10:FF:000102">
    <property type="entry name" value="nischarin isoform X1"/>
    <property type="match status" value="1"/>
</dbReference>
<evidence type="ECO:0000256" key="13">
    <source>
        <dbReference type="ARBA" id="ARBA00023136"/>
    </source>
</evidence>
<organism evidence="20 21">
    <name type="scientific">Aythya fuligula</name>
    <name type="common">Tufted duck</name>
    <name type="synonym">Anas fuligula</name>
    <dbReference type="NCBI Taxonomy" id="219594"/>
    <lineage>
        <taxon>Eukaryota</taxon>
        <taxon>Metazoa</taxon>
        <taxon>Chordata</taxon>
        <taxon>Craniata</taxon>
        <taxon>Vertebrata</taxon>
        <taxon>Euteleostomi</taxon>
        <taxon>Archelosauria</taxon>
        <taxon>Archosauria</taxon>
        <taxon>Dinosauria</taxon>
        <taxon>Saurischia</taxon>
        <taxon>Theropoda</taxon>
        <taxon>Coelurosauria</taxon>
        <taxon>Aves</taxon>
        <taxon>Neognathae</taxon>
        <taxon>Galloanserae</taxon>
        <taxon>Anseriformes</taxon>
        <taxon>Anatidae</taxon>
        <taxon>Aythyinae</taxon>
        <taxon>Aythya</taxon>
    </lineage>
</organism>
<dbReference type="InterPro" id="IPR025875">
    <property type="entry name" value="Leu-rich_rpt_4"/>
</dbReference>
<evidence type="ECO:0000256" key="8">
    <source>
        <dbReference type="ARBA" id="ARBA00022614"/>
    </source>
</evidence>
<dbReference type="GO" id="GO:0005178">
    <property type="term" value="F:integrin binding"/>
    <property type="evidence" value="ECO:0007669"/>
    <property type="project" value="InterPro"/>
</dbReference>
<sequence length="1418" mass="159658">MEAAAGEDGEELPREARVLGSELVESYTVYIIQVSVGSHQWTVKHRYSDFHDLHEKLVSEKKIDKNLLPPKKIIGKNSKSLVEKRQKELEVYLQTLLSKFPVTAPKVLSHFLHFHLYEINGITAALAEELFHKGEQLLMAGEVFTIRPLQLYAVTQQLLQGKPTCANGDAKTDLGHILDFTCRLKYLKVTGAGGSFGTSNIQEHLLPFDLSIFKSLHQIEIHHCGGKLIKGLTSSKHTLATMSVRFSATSMKEILVPEASEFDQWEPEGASSSCPVTAVIPTWRTLTTLDMSHNNISQIDDSVKLIPKIEFLDLSHNGVSLVENLQHLYNLVHLDLSYNKLTSLEGVHTKLGNIKTLNLAGNQLERLSGLNKLYSLVNLDLSNNTIEQIDEVKNIGSLPCLEKVILSSNPLSIIPDYRTKVLAQFGDRASEVCLDNIVTTEKELDTVEVLKAIQKAKEVKYKLSNSDKKISEDSRLTAASSKSNCSSLTVRPSSPSLPRPVSSSQEIICEETVLANSSLQSSGLTPTDHTVPQRCFEIPDSRCKNQAPASLLDSCEEYGRGGHTCLDHSEEEHCAVPDPCNTIILPFNCMSYTATNQDFIQHLSALIVQTVQRSPHSFTENKGSPLCDSRTTDKEDGYFEMGLHEGDQTFEFNTTSDTQSSDSTAVKSVDIVKILWSFSIHIHKGLRQFASCLVLTDDLLAVFEILPQELRGNCQHIPSALKLMLCFPYTDIAEFGFFMPEICLTLKLKNSDNCLLVVSDSQNLQDFYSCLHTCSQRCTSVLRSSTIYCGNANLQEFLCQLMELNCISSEDVEIKGCFLTYLVYGNKTNVQKTLHHPEPAGNNKKWSKNDLCSALYSSMYKSSDQGPCVFHPCWVFLTPQHLYIVKVDFSLLPSKWVGTEDLRSVLMLNRIPLASVVLHPTHVSIQQKGSFLDGHVLELLIGYRFVTVVFVLPHEKFHFLRIYSLLRTLLQDVKTIVIFKASNKPDAARNHSLDSNRHGQSASFCKPHLTLSSLYPSEFLMQKITEDNQVPIHLHVSASLQYVAGLKGNALVEFFHGNIAEVENEELRHLMWSSVLFYKTPNVEVMACVLLSTKAIYFLLDDSFIRADEHQLDFWNEEHSDCENNSFHLSCCFVLKLNDLQSVNVGLFDQYFRITGHSADHIVTCLTRDSYNTHAFMQQLMAVLSLLARTPSPEPIDKDFYSEFGSKNTGKMENYELIHSSRVKFIYPNEEEIGDLAFLVAEKMDDLTNLQSLNILLYVLAFQVNHVEGSAQNTSSLQPKTLILTSSDLFLFDEDYISYPLPEFAKEPPKRDKYQLADGRRIRDLDRVLMGYQTYPQALTFVFDDVQNQDLMQNLTLDHFGDTDNAPKGNAKLEGSRSREIQWYIFIPSAESREKLISLLARQWEILCGRELPLELTG</sequence>
<dbReference type="KEGG" id="aful:116492856"/>
<dbReference type="PROSITE" id="PS50195">
    <property type="entry name" value="PX"/>
    <property type="match status" value="1"/>
</dbReference>
<evidence type="ECO:0000256" key="2">
    <source>
        <dbReference type="ARBA" id="ARBA00004236"/>
    </source>
</evidence>
<dbReference type="SMART" id="SM00369">
    <property type="entry name" value="LRR_TYP"/>
    <property type="match status" value="4"/>
</dbReference>
<evidence type="ECO:0000256" key="18">
    <source>
        <dbReference type="ARBA" id="ARBA00082713"/>
    </source>
</evidence>
<evidence type="ECO:0000256" key="9">
    <source>
        <dbReference type="ARBA" id="ARBA00022703"/>
    </source>
</evidence>
<dbReference type="InterPro" id="IPR001611">
    <property type="entry name" value="Leu-rich_rpt"/>
</dbReference>
<dbReference type="FunFam" id="3.80.10.10:FF:000109">
    <property type="entry name" value="nischarin isoform X1"/>
    <property type="match status" value="1"/>
</dbReference>
<dbReference type="RefSeq" id="XP_032049686.1">
    <property type="nucleotide sequence ID" value="XM_032193795.1"/>
</dbReference>
<evidence type="ECO:0000256" key="5">
    <source>
        <dbReference type="ARBA" id="ARBA00022475"/>
    </source>
</evidence>
<dbReference type="SUPFAM" id="SSF52075">
    <property type="entry name" value="Outer arm dynein light chain 1"/>
    <property type="match status" value="1"/>
</dbReference>
<dbReference type="SMART" id="SM00312">
    <property type="entry name" value="PX"/>
    <property type="match status" value="1"/>
</dbReference>
<keyword evidence="5" id="KW-1003">Cell membrane</keyword>
<reference evidence="21" key="1">
    <citation type="submission" date="2025-08" db="UniProtKB">
        <authorList>
            <consortium name="RefSeq"/>
        </authorList>
    </citation>
    <scope>IDENTIFICATION</scope>
    <source>
        <tissue evidence="21">Lung</tissue>
    </source>
</reference>
<evidence type="ECO:0000256" key="4">
    <source>
        <dbReference type="ARBA" id="ARBA00004496"/>
    </source>
</evidence>
<dbReference type="FunFam" id="3.30.1520.10:FF:000020">
    <property type="entry name" value="nischarin isoform X1"/>
    <property type="match status" value="1"/>
</dbReference>
<evidence type="ECO:0000256" key="17">
    <source>
        <dbReference type="ARBA" id="ARBA00075646"/>
    </source>
</evidence>
<name>A0A6J3DDW5_AYTFU</name>
<feature type="domain" description="PX" evidence="19">
    <location>
        <begin position="8"/>
        <end position="118"/>
    </location>
</feature>
<evidence type="ECO:0000256" key="10">
    <source>
        <dbReference type="ARBA" id="ARBA00022737"/>
    </source>
</evidence>
<dbReference type="GeneID" id="116492856"/>
<evidence type="ECO:0000313" key="21">
    <source>
        <dbReference type="RefSeq" id="XP_032049686.1"/>
    </source>
</evidence>
<dbReference type="CDD" id="cd06875">
    <property type="entry name" value="PX_IRAS"/>
    <property type="match status" value="1"/>
</dbReference>
<dbReference type="InParanoid" id="A0A6J3DDW5"/>
<keyword evidence="7" id="KW-0597">Phosphoprotein</keyword>
<keyword evidence="14" id="KW-0675">Receptor</keyword>
<dbReference type="SMART" id="SM00365">
    <property type="entry name" value="LRR_SD22"/>
    <property type="match status" value="5"/>
</dbReference>
<dbReference type="GO" id="GO:0055037">
    <property type="term" value="C:recycling endosome"/>
    <property type="evidence" value="ECO:0007669"/>
    <property type="project" value="UniProtKB-SubCell"/>
</dbReference>
<dbReference type="GO" id="GO:0006915">
    <property type="term" value="P:apoptotic process"/>
    <property type="evidence" value="ECO:0007669"/>
    <property type="project" value="UniProtKB-KW"/>
</dbReference>
<evidence type="ECO:0000259" key="19">
    <source>
        <dbReference type="PROSITE" id="PS50195"/>
    </source>
</evidence>
<dbReference type="PROSITE" id="PS51450">
    <property type="entry name" value="LRR"/>
    <property type="match status" value="5"/>
</dbReference>
<evidence type="ECO:0000256" key="14">
    <source>
        <dbReference type="ARBA" id="ARBA00023170"/>
    </source>
</evidence>
<dbReference type="GO" id="GO:0035091">
    <property type="term" value="F:phosphatidylinositol binding"/>
    <property type="evidence" value="ECO:0007669"/>
    <property type="project" value="InterPro"/>
</dbReference>
<dbReference type="PANTHER" id="PTHR15454">
    <property type="entry name" value="NISCHARIN RELATED"/>
    <property type="match status" value="1"/>
</dbReference>
<evidence type="ECO:0000256" key="16">
    <source>
        <dbReference type="ARBA" id="ARBA00069300"/>
    </source>
</evidence>
<evidence type="ECO:0000256" key="11">
    <source>
        <dbReference type="ARBA" id="ARBA00022753"/>
    </source>
</evidence>
<comment type="subcellular location">
    <subcellularLocation>
        <location evidence="2">Cell membrane</location>
    </subcellularLocation>
    <subcellularLocation>
        <location evidence="4">Cytoplasm</location>
    </subcellularLocation>
    <subcellularLocation>
        <location evidence="3">Early endosome</location>
    </subcellularLocation>
    <subcellularLocation>
        <location evidence="1">Recycling endosome</location>
    </subcellularLocation>
</comment>
<dbReference type="Gene3D" id="3.80.10.10">
    <property type="entry name" value="Ribonuclease Inhibitor"/>
    <property type="match status" value="2"/>
</dbReference>
<dbReference type="InterPro" id="IPR057714">
    <property type="entry name" value="PH_NISCH_C"/>
</dbReference>
<dbReference type="InterPro" id="IPR032675">
    <property type="entry name" value="LRR_dom_sf"/>
</dbReference>
<comment type="subunit">
    <text evidence="15">Homooligomer. Interacts with GRB2. Interacts with PIK3R1; probably associates with the PI3-kinase complex. Interacts with IRS4. Found in a complex with ITGA5 and PAK1. Found in a complex with LIMK1 and PAK1. Interacts with ITGA5 (via cytoplasmic domain); this interaction is direct. Interacts with PAK1 (via kinase domain); this interaction is direct and is increased upon activation of PAK1. Interacts with LIMK1 (via PDZ and kinase domain); this interaction is direct. Interacts with LIMK2; this interaction depends on LIMK2 activity. Interacts with RAC1 (activated state). Interacts with STK11; this interaction may increase STK11 activity.</text>
</comment>
<dbReference type="InterPro" id="IPR036871">
    <property type="entry name" value="PX_dom_sf"/>
</dbReference>
<dbReference type="Pfam" id="PF00787">
    <property type="entry name" value="PX"/>
    <property type="match status" value="1"/>
</dbReference>